<keyword evidence="6" id="KW-0175">Coiled coil</keyword>
<feature type="coiled-coil region" evidence="6">
    <location>
        <begin position="86"/>
        <end position="166"/>
    </location>
</feature>
<dbReference type="EMBL" id="QEPM01000005">
    <property type="protein sequence ID" value="RDE70365.1"/>
    <property type="molecule type" value="Genomic_DNA"/>
</dbReference>
<dbReference type="AlphaFoldDB" id="A0A8B2TZP2"/>
<evidence type="ECO:0000259" key="9">
    <source>
        <dbReference type="PROSITE" id="PS51781"/>
    </source>
</evidence>
<evidence type="ECO:0000313" key="11">
    <source>
        <dbReference type="Proteomes" id="UP000253998"/>
    </source>
</evidence>
<keyword evidence="5 7" id="KW-0472">Membrane</keyword>
<organism evidence="10 11">
    <name type="scientific">Aggregatibacter segnis</name>
    <dbReference type="NCBI Taxonomy" id="739"/>
    <lineage>
        <taxon>Bacteria</taxon>
        <taxon>Pseudomonadati</taxon>
        <taxon>Pseudomonadota</taxon>
        <taxon>Gammaproteobacteria</taxon>
        <taxon>Pasteurellales</taxon>
        <taxon>Pasteurellaceae</taxon>
        <taxon>Aggregatibacter</taxon>
    </lineage>
</organism>
<keyword evidence="4 7" id="KW-1133">Transmembrane helix</keyword>
<keyword evidence="3 8" id="KW-0732">Signal</keyword>
<reference evidence="10 11" key="1">
    <citation type="submission" date="2018-05" db="EMBL/GenBank/DDBJ databases">
        <title>Draft Genome Sequences for a Diverse set of 7 Haemophilus Species.</title>
        <authorList>
            <person name="Nichols M."/>
            <person name="Topaz N."/>
            <person name="Wang X."/>
            <person name="Wang X."/>
            <person name="Boxrud D."/>
        </authorList>
    </citation>
    <scope>NUCLEOTIDE SEQUENCE [LARGE SCALE GENOMIC DNA]</scope>
    <source>
        <strain evidence="10 11">C2001002503</strain>
    </source>
</reference>
<evidence type="ECO:0000256" key="4">
    <source>
        <dbReference type="ARBA" id="ARBA00022989"/>
    </source>
</evidence>
<evidence type="ECO:0000256" key="1">
    <source>
        <dbReference type="ARBA" id="ARBA00004167"/>
    </source>
</evidence>
<name>A0A8B2TZP2_9PAST</name>
<dbReference type="PIRSF" id="PIRSF006158">
    <property type="entry name" value="UCP006158_SH3"/>
    <property type="match status" value="1"/>
</dbReference>
<evidence type="ECO:0000256" key="2">
    <source>
        <dbReference type="ARBA" id="ARBA00022692"/>
    </source>
</evidence>
<feature type="domain" description="SH3b" evidence="9">
    <location>
        <begin position="23"/>
        <end position="87"/>
    </location>
</feature>
<evidence type="ECO:0000256" key="7">
    <source>
        <dbReference type="SAM" id="Phobius"/>
    </source>
</evidence>
<comment type="caution">
    <text evidence="10">The sequence shown here is derived from an EMBL/GenBank/DDBJ whole genome shotgun (WGS) entry which is preliminary data.</text>
</comment>
<feature type="transmembrane region" description="Helical" evidence="7">
    <location>
        <begin position="171"/>
        <end position="193"/>
    </location>
</feature>
<evidence type="ECO:0000313" key="10">
    <source>
        <dbReference type="EMBL" id="RDE70365.1"/>
    </source>
</evidence>
<dbReference type="Gene3D" id="2.30.30.40">
    <property type="entry name" value="SH3 Domains"/>
    <property type="match status" value="1"/>
</dbReference>
<evidence type="ECO:0000256" key="8">
    <source>
        <dbReference type="SAM" id="SignalP"/>
    </source>
</evidence>
<dbReference type="GO" id="GO:0016020">
    <property type="term" value="C:membrane"/>
    <property type="evidence" value="ECO:0007669"/>
    <property type="project" value="UniProtKB-SubCell"/>
</dbReference>
<accession>A0A8B2TZP2</accession>
<evidence type="ECO:0000256" key="3">
    <source>
        <dbReference type="ARBA" id="ARBA00022729"/>
    </source>
</evidence>
<dbReference type="InterPro" id="IPR003646">
    <property type="entry name" value="SH3-like_bac-type"/>
</dbReference>
<dbReference type="SMART" id="SM00287">
    <property type="entry name" value="SH3b"/>
    <property type="match status" value="1"/>
</dbReference>
<gene>
    <name evidence="10" type="ORF">DPV83_07505</name>
</gene>
<dbReference type="PROSITE" id="PS51781">
    <property type="entry name" value="SH3B"/>
    <property type="match status" value="1"/>
</dbReference>
<feature type="chain" id="PRO_5032313435" evidence="8">
    <location>
        <begin position="21"/>
        <end position="203"/>
    </location>
</feature>
<comment type="subcellular location">
    <subcellularLocation>
        <location evidence="1">Membrane</location>
        <topology evidence="1">Single-pass membrane protein</topology>
    </subcellularLocation>
</comment>
<proteinExistence type="predicted"/>
<protein>
    <submittedName>
        <fullName evidence="10">SH3 domain-containing protein</fullName>
    </submittedName>
</protein>
<dbReference type="Proteomes" id="UP000253998">
    <property type="component" value="Unassembled WGS sequence"/>
</dbReference>
<evidence type="ECO:0000256" key="6">
    <source>
        <dbReference type="SAM" id="Coils"/>
    </source>
</evidence>
<evidence type="ECO:0000256" key="5">
    <source>
        <dbReference type="ARBA" id="ARBA00023136"/>
    </source>
</evidence>
<feature type="signal peptide" evidence="8">
    <location>
        <begin position="1"/>
        <end position="20"/>
    </location>
</feature>
<dbReference type="InterPro" id="IPR016476">
    <property type="entry name" value="SH3_dom_pro"/>
</dbReference>
<sequence length="203" mass="23158">MQKALSTLLALFCFTVGMSAAQGETKYVTENLSTFLRKGAGEQFKIAGTIQAGEAVTVLDKKDRYTLVRDSKNREAWILSSELSTNASSKDENPRLKNQIQELSLKLNRLDDDWQKRTVEMQRRTKQAEQQSSELLEQNSQLKRELEMTKNKNRDLEAMLDAGKREIAIQWFIYGGSVLGVGLVLGLVLPFIMPKRRRRDSWS</sequence>
<dbReference type="NCBIfam" id="TIGR04211">
    <property type="entry name" value="SH3_and_anchor"/>
    <property type="match status" value="1"/>
</dbReference>
<dbReference type="Pfam" id="PF08239">
    <property type="entry name" value="SH3_3"/>
    <property type="match status" value="1"/>
</dbReference>
<keyword evidence="2 7" id="KW-0812">Transmembrane</keyword>
<dbReference type="RefSeq" id="WP_111296477.1">
    <property type="nucleotide sequence ID" value="NZ_QEPM01000005.1"/>
</dbReference>